<dbReference type="InParanoid" id="A0A6J3CRV1"/>
<dbReference type="SUPFAM" id="SSF49899">
    <property type="entry name" value="Concanavalin A-like lectins/glucanases"/>
    <property type="match status" value="1"/>
</dbReference>
<gene>
    <name evidence="3" type="primary">LOC116487121</name>
</gene>
<accession>A0A6J3CRV1</accession>
<evidence type="ECO:0000313" key="2">
    <source>
        <dbReference type="Proteomes" id="UP000504639"/>
    </source>
</evidence>
<dbReference type="AlphaFoldDB" id="A0A6J3CRV1"/>
<keyword evidence="2" id="KW-1185">Reference proteome</keyword>
<dbReference type="Pfam" id="PF00629">
    <property type="entry name" value="MAM"/>
    <property type="match status" value="1"/>
</dbReference>
<dbReference type="Gene3D" id="2.60.120.200">
    <property type="match status" value="1"/>
</dbReference>
<name>A0A6J3CRV1_AYTFU</name>
<dbReference type="GeneID" id="116487121"/>
<dbReference type="InterPro" id="IPR013320">
    <property type="entry name" value="ConA-like_dom_sf"/>
</dbReference>
<evidence type="ECO:0000259" key="1">
    <source>
        <dbReference type="PROSITE" id="PS50060"/>
    </source>
</evidence>
<dbReference type="PROSITE" id="PS50060">
    <property type="entry name" value="MAM_2"/>
    <property type="match status" value="1"/>
</dbReference>
<dbReference type="Proteomes" id="UP000504639">
    <property type="component" value="Chromosome 3"/>
</dbReference>
<dbReference type="InterPro" id="IPR000998">
    <property type="entry name" value="MAM_dom"/>
</dbReference>
<sequence length="209" mass="23657">MRDTSPFFSHRGRHIFDCNFESPCELEYSFSSKDQEAPNKAWLRVSAEDISQLNIPDVPERDHSENTPKGSFLFLNESRSPSPVILSPWLRSSNNQCIVQVAVYNFFQQHGEYIARVLPIDESSSEILSVQNPEKHGWVLLQRRVGHLEKPFRISLEYVAHGNKSIAAVDSFAIKNCSTEVSCIKGFIALFIDKDEDPLAPTVNSLTLC</sequence>
<feature type="domain" description="MAM" evidence="1">
    <location>
        <begin position="16"/>
        <end position="179"/>
    </location>
</feature>
<proteinExistence type="predicted"/>
<dbReference type="RefSeq" id="XP_032039627.1">
    <property type="nucleotide sequence ID" value="XM_032183736.1"/>
</dbReference>
<reference evidence="3" key="1">
    <citation type="submission" date="2025-08" db="UniProtKB">
        <authorList>
            <consortium name="RefSeq"/>
        </authorList>
    </citation>
    <scope>IDENTIFICATION</scope>
    <source>
        <tissue evidence="3">Lung</tissue>
    </source>
</reference>
<organism evidence="2 3">
    <name type="scientific">Aythya fuligula</name>
    <name type="common">Tufted duck</name>
    <name type="synonym">Anas fuligula</name>
    <dbReference type="NCBI Taxonomy" id="219594"/>
    <lineage>
        <taxon>Eukaryota</taxon>
        <taxon>Metazoa</taxon>
        <taxon>Chordata</taxon>
        <taxon>Craniata</taxon>
        <taxon>Vertebrata</taxon>
        <taxon>Euteleostomi</taxon>
        <taxon>Archelosauria</taxon>
        <taxon>Archosauria</taxon>
        <taxon>Dinosauria</taxon>
        <taxon>Saurischia</taxon>
        <taxon>Theropoda</taxon>
        <taxon>Coelurosauria</taxon>
        <taxon>Aves</taxon>
        <taxon>Neognathae</taxon>
        <taxon>Galloanserae</taxon>
        <taxon>Anseriformes</taxon>
        <taxon>Anatidae</taxon>
        <taxon>Aythyinae</taxon>
        <taxon>Aythya</taxon>
    </lineage>
</organism>
<dbReference type="KEGG" id="aful:116487121"/>
<protein>
    <submittedName>
        <fullName evidence="3">ALK tyrosine kinase receptor-like</fullName>
    </submittedName>
</protein>
<dbReference type="GO" id="GO:0016020">
    <property type="term" value="C:membrane"/>
    <property type="evidence" value="ECO:0007669"/>
    <property type="project" value="InterPro"/>
</dbReference>
<evidence type="ECO:0000313" key="3">
    <source>
        <dbReference type="RefSeq" id="XP_032039627.1"/>
    </source>
</evidence>